<reference evidence="2" key="1">
    <citation type="submission" date="2021-06" db="EMBL/GenBank/DDBJ databases">
        <authorList>
            <person name="Hodson N. C."/>
            <person name="Mongue J. A."/>
            <person name="Jaron S. K."/>
        </authorList>
    </citation>
    <scope>NUCLEOTIDE SEQUENCE</scope>
</reference>
<feature type="chain" id="PRO_5035278064" evidence="1">
    <location>
        <begin position="17"/>
        <end position="183"/>
    </location>
</feature>
<keyword evidence="1" id="KW-0732">Signal</keyword>
<evidence type="ECO:0000256" key="1">
    <source>
        <dbReference type="SAM" id="SignalP"/>
    </source>
</evidence>
<comment type="caution">
    <text evidence="2">The sequence shown here is derived from an EMBL/GenBank/DDBJ whole genome shotgun (WGS) entry which is preliminary data.</text>
</comment>
<evidence type="ECO:0000313" key="3">
    <source>
        <dbReference type="Proteomes" id="UP000708208"/>
    </source>
</evidence>
<keyword evidence="3" id="KW-1185">Reference proteome</keyword>
<evidence type="ECO:0000313" key="2">
    <source>
        <dbReference type="EMBL" id="CAG7785056.1"/>
    </source>
</evidence>
<gene>
    <name evidence="2" type="ORF">AFUS01_LOCUS23706</name>
</gene>
<sequence>MRAVTCFAFVFVACLAELIPMGSGTAYKYFRSIGPERRLSKLGVREQNIPDKRGADPHDYKAKAERGFFIRQAVIGGFNTNTGYYSAYLPTLDTAPLLGSLNGFQEPIFPGVVDESEVVVESIEEEIIPVQPDGVLIPSTPADDVPIITPGVNSGTINTPIAAELDDLESPIIPNEPEELDFP</sequence>
<feature type="signal peptide" evidence="1">
    <location>
        <begin position="1"/>
        <end position="16"/>
    </location>
</feature>
<accession>A0A8J2K8S0</accession>
<dbReference type="Proteomes" id="UP000708208">
    <property type="component" value="Unassembled WGS sequence"/>
</dbReference>
<name>A0A8J2K8S0_9HEXA</name>
<protein>
    <submittedName>
        <fullName evidence="2">Uncharacterized protein</fullName>
    </submittedName>
</protein>
<organism evidence="2 3">
    <name type="scientific">Allacma fusca</name>
    <dbReference type="NCBI Taxonomy" id="39272"/>
    <lineage>
        <taxon>Eukaryota</taxon>
        <taxon>Metazoa</taxon>
        <taxon>Ecdysozoa</taxon>
        <taxon>Arthropoda</taxon>
        <taxon>Hexapoda</taxon>
        <taxon>Collembola</taxon>
        <taxon>Symphypleona</taxon>
        <taxon>Sminthuridae</taxon>
        <taxon>Allacma</taxon>
    </lineage>
</organism>
<dbReference type="EMBL" id="CAJVCH010288156">
    <property type="protein sequence ID" value="CAG7785056.1"/>
    <property type="molecule type" value="Genomic_DNA"/>
</dbReference>
<proteinExistence type="predicted"/>
<dbReference type="AlphaFoldDB" id="A0A8J2K8S0"/>